<evidence type="ECO:0000256" key="4">
    <source>
        <dbReference type="ARBA" id="ARBA00023014"/>
    </source>
</evidence>
<organism evidence="8 9">
    <name type="scientific">Micromonospora zhanjiangensis</name>
    <dbReference type="NCBI Taxonomy" id="1522057"/>
    <lineage>
        <taxon>Bacteria</taxon>
        <taxon>Bacillati</taxon>
        <taxon>Actinomycetota</taxon>
        <taxon>Actinomycetes</taxon>
        <taxon>Micromonosporales</taxon>
        <taxon>Micromonosporaceae</taxon>
        <taxon>Micromonospora</taxon>
    </lineage>
</organism>
<dbReference type="SUPFAM" id="SSF50022">
    <property type="entry name" value="ISP domain"/>
    <property type="match status" value="1"/>
</dbReference>
<dbReference type="EMBL" id="JBHSBN010000005">
    <property type="protein sequence ID" value="MFC4106157.1"/>
    <property type="molecule type" value="Genomic_DNA"/>
</dbReference>
<evidence type="ECO:0000256" key="5">
    <source>
        <dbReference type="SAM" id="MobiDB-lite"/>
    </source>
</evidence>
<dbReference type="PROSITE" id="PS51296">
    <property type="entry name" value="RIESKE"/>
    <property type="match status" value="1"/>
</dbReference>
<evidence type="ECO:0000256" key="6">
    <source>
        <dbReference type="SAM" id="SignalP"/>
    </source>
</evidence>
<keyword evidence="2" id="KW-0479">Metal-binding</keyword>
<keyword evidence="4" id="KW-0411">Iron-sulfur</keyword>
<dbReference type="Proteomes" id="UP001595868">
    <property type="component" value="Unassembled WGS sequence"/>
</dbReference>
<feature type="domain" description="Rieske" evidence="7">
    <location>
        <begin position="65"/>
        <end position="157"/>
    </location>
</feature>
<dbReference type="Pfam" id="PF00355">
    <property type="entry name" value="Rieske"/>
    <property type="match status" value="1"/>
</dbReference>
<sequence>MSDEQTMTTVGQQSRRALLAGAGAVGASVVLAACGTDKSGDKPTGGGTPAPSGGASSGSANPAGNALAKTSEIPVGGGKIFGDQGVVVTQPTAGQFKGFSNICTHQNCPVSVIAGGTINCTCHNSRFSIEDGSVKGGPANKPLPAKEVKVSGENITLA</sequence>
<evidence type="ECO:0000313" key="9">
    <source>
        <dbReference type="Proteomes" id="UP001595868"/>
    </source>
</evidence>
<dbReference type="RefSeq" id="WP_377543665.1">
    <property type="nucleotide sequence ID" value="NZ_JBHSBN010000005.1"/>
</dbReference>
<dbReference type="CDD" id="cd03467">
    <property type="entry name" value="Rieske"/>
    <property type="match status" value="1"/>
</dbReference>
<dbReference type="Gene3D" id="2.102.10.10">
    <property type="entry name" value="Rieske [2Fe-2S] iron-sulphur domain"/>
    <property type="match status" value="1"/>
</dbReference>
<keyword evidence="6" id="KW-0732">Signal</keyword>
<dbReference type="PROSITE" id="PS51318">
    <property type="entry name" value="TAT"/>
    <property type="match status" value="1"/>
</dbReference>
<keyword evidence="9" id="KW-1185">Reference proteome</keyword>
<feature type="compositionally biased region" description="Low complexity" evidence="5">
    <location>
        <begin position="49"/>
        <end position="66"/>
    </location>
</feature>
<dbReference type="InterPro" id="IPR006311">
    <property type="entry name" value="TAT_signal"/>
</dbReference>
<proteinExistence type="predicted"/>
<keyword evidence="3" id="KW-0408">Iron</keyword>
<evidence type="ECO:0000259" key="7">
    <source>
        <dbReference type="PROSITE" id="PS51296"/>
    </source>
</evidence>
<dbReference type="InterPro" id="IPR036922">
    <property type="entry name" value="Rieske_2Fe-2S_sf"/>
</dbReference>
<comment type="caution">
    <text evidence="8">The sequence shown here is derived from an EMBL/GenBank/DDBJ whole genome shotgun (WGS) entry which is preliminary data.</text>
</comment>
<accession>A0ABV8KJS0</accession>
<dbReference type="InterPro" id="IPR017941">
    <property type="entry name" value="Rieske_2Fe-2S"/>
</dbReference>
<evidence type="ECO:0000313" key="8">
    <source>
        <dbReference type="EMBL" id="MFC4106157.1"/>
    </source>
</evidence>
<protein>
    <submittedName>
        <fullName evidence="8">Rieske (2Fe-2S) protein</fullName>
    </submittedName>
</protein>
<feature type="signal peptide" evidence="6">
    <location>
        <begin position="1"/>
        <end position="32"/>
    </location>
</feature>
<gene>
    <name evidence="8" type="ORF">ACFOX0_09430</name>
</gene>
<feature type="region of interest" description="Disordered" evidence="5">
    <location>
        <begin position="37"/>
        <end position="70"/>
    </location>
</feature>
<feature type="chain" id="PRO_5045849064" evidence="6">
    <location>
        <begin position="33"/>
        <end position="158"/>
    </location>
</feature>
<evidence type="ECO:0000256" key="2">
    <source>
        <dbReference type="ARBA" id="ARBA00022723"/>
    </source>
</evidence>
<evidence type="ECO:0000256" key="1">
    <source>
        <dbReference type="ARBA" id="ARBA00022714"/>
    </source>
</evidence>
<evidence type="ECO:0000256" key="3">
    <source>
        <dbReference type="ARBA" id="ARBA00023004"/>
    </source>
</evidence>
<reference evidence="9" key="1">
    <citation type="journal article" date="2019" name="Int. J. Syst. Evol. Microbiol.">
        <title>The Global Catalogue of Microorganisms (GCM) 10K type strain sequencing project: providing services to taxonomists for standard genome sequencing and annotation.</title>
        <authorList>
            <consortium name="The Broad Institute Genomics Platform"/>
            <consortium name="The Broad Institute Genome Sequencing Center for Infectious Disease"/>
            <person name="Wu L."/>
            <person name="Ma J."/>
        </authorList>
    </citation>
    <scope>NUCLEOTIDE SEQUENCE [LARGE SCALE GENOMIC DNA]</scope>
    <source>
        <strain evidence="9">2902at01</strain>
    </source>
</reference>
<name>A0ABV8KJS0_9ACTN</name>
<keyword evidence="1" id="KW-0001">2Fe-2S</keyword>